<dbReference type="Pfam" id="PF08241">
    <property type="entry name" value="Methyltransf_11"/>
    <property type="match status" value="1"/>
</dbReference>
<name>A0A330LXE5_9GAMM</name>
<dbReference type="Proteomes" id="UP000250163">
    <property type="component" value="Chromosome MORIYA"/>
</dbReference>
<dbReference type="GO" id="GO:0008757">
    <property type="term" value="F:S-adenosylmethionine-dependent methyltransferase activity"/>
    <property type="evidence" value="ECO:0007669"/>
    <property type="project" value="InterPro"/>
</dbReference>
<dbReference type="RefSeq" id="WP_232011603.1">
    <property type="nucleotide sequence ID" value="NZ_LS483250.1"/>
</dbReference>
<evidence type="ECO:0000313" key="3">
    <source>
        <dbReference type="Proteomes" id="UP000250163"/>
    </source>
</evidence>
<dbReference type="EMBL" id="LS483250">
    <property type="protein sequence ID" value="SQD78785.1"/>
    <property type="molecule type" value="Genomic_DNA"/>
</dbReference>
<gene>
    <name evidence="2" type="ORF">MORIYA_2307</name>
</gene>
<sequence>MLIKPAHHKYEITIPHSWNDLPMGEWLASQIQARLDAWCPIIFGYHLLKLGSLSGELNCFGSSIQHQVTATSELGMGGIFIDPAHLPFQENCIDACILTQSLDFSADPHQVLREVERVLTGDGYLILSGYNPLSLCGLVKLCGIKRNHPPWSGRMFTPARIKDWLELLGFEIIQDDRFGFTSFLGKKPLTWWSESIGQMHFPSFSSVYFIVARKRRMPISPVKNWWQVSHAKRRFIPTGATQKLPHKPY</sequence>
<accession>A0A330LXE5</accession>
<keyword evidence="2" id="KW-0808">Transferase</keyword>
<dbReference type="Gene3D" id="3.40.50.150">
    <property type="entry name" value="Vaccinia Virus protein VP39"/>
    <property type="match status" value="1"/>
</dbReference>
<protein>
    <submittedName>
        <fullName evidence="2">SAM-dependent methyltransferase</fullName>
    </submittedName>
</protein>
<reference evidence="3" key="1">
    <citation type="submission" date="2018-05" db="EMBL/GenBank/DDBJ databases">
        <authorList>
            <person name="Cea G.-C."/>
            <person name="William W."/>
        </authorList>
    </citation>
    <scope>NUCLEOTIDE SEQUENCE [LARGE SCALE GENOMIC DNA]</scope>
    <source>
        <strain evidence="3">DB21MT 5</strain>
    </source>
</reference>
<feature type="domain" description="Methyltransferase type 11" evidence="1">
    <location>
        <begin position="82"/>
        <end position="127"/>
    </location>
</feature>
<keyword evidence="3" id="KW-1185">Reference proteome</keyword>
<dbReference type="PANTHER" id="PTHR43036:SF2">
    <property type="entry name" value="OS04G0481300 PROTEIN"/>
    <property type="match status" value="1"/>
</dbReference>
<dbReference type="AlphaFoldDB" id="A0A330LXE5"/>
<dbReference type="InterPro" id="IPR013216">
    <property type="entry name" value="Methyltransf_11"/>
</dbReference>
<dbReference type="PANTHER" id="PTHR43036">
    <property type="entry name" value="OSJNBB0011N17.9 PROTEIN"/>
    <property type="match status" value="1"/>
</dbReference>
<evidence type="ECO:0000313" key="2">
    <source>
        <dbReference type="EMBL" id="SQD78785.1"/>
    </source>
</evidence>
<organism evidence="2 3">
    <name type="scientific">Moritella yayanosii</name>
    <dbReference type="NCBI Taxonomy" id="69539"/>
    <lineage>
        <taxon>Bacteria</taxon>
        <taxon>Pseudomonadati</taxon>
        <taxon>Pseudomonadota</taxon>
        <taxon>Gammaproteobacteria</taxon>
        <taxon>Alteromonadales</taxon>
        <taxon>Moritellaceae</taxon>
        <taxon>Moritella</taxon>
    </lineage>
</organism>
<proteinExistence type="predicted"/>
<evidence type="ECO:0000259" key="1">
    <source>
        <dbReference type="Pfam" id="PF08241"/>
    </source>
</evidence>
<dbReference type="SUPFAM" id="SSF53335">
    <property type="entry name" value="S-adenosyl-L-methionine-dependent methyltransferases"/>
    <property type="match status" value="1"/>
</dbReference>
<keyword evidence="2" id="KW-0489">Methyltransferase</keyword>
<dbReference type="KEGG" id="mya:MORIYA_2307"/>
<dbReference type="InterPro" id="IPR029063">
    <property type="entry name" value="SAM-dependent_MTases_sf"/>
</dbReference>
<dbReference type="GO" id="GO:0032259">
    <property type="term" value="P:methylation"/>
    <property type="evidence" value="ECO:0007669"/>
    <property type="project" value="UniProtKB-KW"/>
</dbReference>